<dbReference type="Proteomes" id="UP000228380">
    <property type="component" value="Unplaced"/>
</dbReference>
<evidence type="ECO:0000259" key="4">
    <source>
        <dbReference type="PROSITE" id="PS01031"/>
    </source>
</evidence>
<name>A0A8B7CQ08_PHODC</name>
<keyword evidence="5" id="KW-1185">Reference proteome</keyword>
<reference evidence="6" key="1">
    <citation type="submission" date="2025-08" db="UniProtKB">
        <authorList>
            <consortium name="RefSeq"/>
        </authorList>
    </citation>
    <scope>IDENTIFICATION</scope>
    <source>
        <tissue evidence="6">Young leaves</tissue>
    </source>
</reference>
<dbReference type="PANTHER" id="PTHR11527">
    <property type="entry name" value="HEAT-SHOCK PROTEIN 20 FAMILY MEMBER"/>
    <property type="match status" value="1"/>
</dbReference>
<proteinExistence type="inferred from homology"/>
<dbReference type="AlphaFoldDB" id="A0A8B7CQ08"/>
<dbReference type="PROSITE" id="PS01031">
    <property type="entry name" value="SHSP"/>
    <property type="match status" value="1"/>
</dbReference>
<dbReference type="RefSeq" id="XP_008803899.1">
    <property type="nucleotide sequence ID" value="XM_008805677.2"/>
</dbReference>
<dbReference type="KEGG" id="pda:103717340"/>
<comment type="similarity">
    <text evidence="2 3">Belongs to the small heat shock protein (HSP20) family.</text>
</comment>
<evidence type="ECO:0000313" key="5">
    <source>
        <dbReference type="Proteomes" id="UP000228380"/>
    </source>
</evidence>
<dbReference type="CDD" id="cd06472">
    <property type="entry name" value="ACD_ScHsp26_like"/>
    <property type="match status" value="1"/>
</dbReference>
<feature type="domain" description="SHSP" evidence="4">
    <location>
        <begin position="22"/>
        <end position="141"/>
    </location>
</feature>
<sequence length="144" mass="15974">MGDSFFGEPFRRLFWSPAIFREWPGSLAAAVDWLETPSSHVLKVNVPGYGKEDIKVQLEEGNVLSIKGEGPPPAAAKEEKPRDAVWHVAERGKGEIYREFALPDNVRTDQIKAHVENGVLTIVVPKEHLPAKPKPRTIAVSSKL</sequence>
<evidence type="ECO:0000256" key="3">
    <source>
        <dbReference type="RuleBase" id="RU003616"/>
    </source>
</evidence>
<evidence type="ECO:0000256" key="1">
    <source>
        <dbReference type="ARBA" id="ARBA00023016"/>
    </source>
</evidence>
<evidence type="ECO:0000256" key="2">
    <source>
        <dbReference type="PROSITE-ProRule" id="PRU00285"/>
    </source>
</evidence>
<dbReference type="Pfam" id="PF00011">
    <property type="entry name" value="HSP20"/>
    <property type="match status" value="1"/>
</dbReference>
<dbReference type="InterPro" id="IPR008978">
    <property type="entry name" value="HSP20-like_chaperone"/>
</dbReference>
<evidence type="ECO:0000313" key="6">
    <source>
        <dbReference type="RefSeq" id="XP_008803899.1"/>
    </source>
</evidence>
<dbReference type="Gene3D" id="2.60.40.790">
    <property type="match status" value="1"/>
</dbReference>
<dbReference type="OrthoDB" id="1431247at2759"/>
<gene>
    <name evidence="6" type="primary">LOC103717340</name>
</gene>
<organism evidence="5 6">
    <name type="scientific">Phoenix dactylifera</name>
    <name type="common">Date palm</name>
    <dbReference type="NCBI Taxonomy" id="42345"/>
    <lineage>
        <taxon>Eukaryota</taxon>
        <taxon>Viridiplantae</taxon>
        <taxon>Streptophyta</taxon>
        <taxon>Embryophyta</taxon>
        <taxon>Tracheophyta</taxon>
        <taxon>Spermatophyta</taxon>
        <taxon>Magnoliopsida</taxon>
        <taxon>Liliopsida</taxon>
        <taxon>Arecaceae</taxon>
        <taxon>Coryphoideae</taxon>
        <taxon>Phoeniceae</taxon>
        <taxon>Phoenix</taxon>
    </lineage>
</organism>
<accession>A0A8B7CQ08</accession>
<dbReference type="GeneID" id="103717340"/>
<protein>
    <submittedName>
        <fullName evidence="6">16.0 kDa heat shock protein, peroxisomal</fullName>
    </submittedName>
</protein>
<dbReference type="SUPFAM" id="SSF49764">
    <property type="entry name" value="HSP20-like chaperones"/>
    <property type="match status" value="1"/>
</dbReference>
<dbReference type="InterPro" id="IPR031107">
    <property type="entry name" value="Small_HSP"/>
</dbReference>
<dbReference type="InterPro" id="IPR002068">
    <property type="entry name" value="A-crystallin/Hsp20_dom"/>
</dbReference>
<keyword evidence="1 6" id="KW-0346">Stress response</keyword>